<sequence>MFWSPGTGLVGVINGEVVWYVLRIPDSPHEHTREQLINEQHVI</sequence>
<evidence type="ECO:0000313" key="1">
    <source>
        <dbReference type="EMBL" id="KHG23271.1"/>
    </source>
</evidence>
<proteinExistence type="predicted"/>
<accession>A0A0B0PIR4</accession>
<keyword evidence="2" id="KW-1185">Reference proteome</keyword>
<gene>
    <name evidence="1" type="ORF">F383_28563</name>
</gene>
<reference evidence="2" key="1">
    <citation type="submission" date="2014-09" db="EMBL/GenBank/DDBJ databases">
        <authorList>
            <person name="Mudge J."/>
            <person name="Ramaraj T."/>
            <person name="Lindquist I.E."/>
            <person name="Bharti A.K."/>
            <person name="Sundararajan A."/>
            <person name="Cameron C.T."/>
            <person name="Woodward J.E."/>
            <person name="May G.D."/>
            <person name="Brubaker C."/>
            <person name="Broadhvest J."/>
            <person name="Wilkins T.A."/>
        </authorList>
    </citation>
    <scope>NUCLEOTIDE SEQUENCE</scope>
    <source>
        <strain evidence="2">cv. AKA8401</strain>
    </source>
</reference>
<organism evidence="1 2">
    <name type="scientific">Gossypium arboreum</name>
    <name type="common">Tree cotton</name>
    <name type="synonym">Gossypium nanking</name>
    <dbReference type="NCBI Taxonomy" id="29729"/>
    <lineage>
        <taxon>Eukaryota</taxon>
        <taxon>Viridiplantae</taxon>
        <taxon>Streptophyta</taxon>
        <taxon>Embryophyta</taxon>
        <taxon>Tracheophyta</taxon>
        <taxon>Spermatophyta</taxon>
        <taxon>Magnoliopsida</taxon>
        <taxon>eudicotyledons</taxon>
        <taxon>Gunneridae</taxon>
        <taxon>Pentapetalae</taxon>
        <taxon>rosids</taxon>
        <taxon>malvids</taxon>
        <taxon>Malvales</taxon>
        <taxon>Malvaceae</taxon>
        <taxon>Malvoideae</taxon>
        <taxon>Gossypium</taxon>
    </lineage>
</organism>
<dbReference type="Proteomes" id="UP000032142">
    <property type="component" value="Unassembled WGS sequence"/>
</dbReference>
<dbReference type="AlphaFoldDB" id="A0A0B0PIR4"/>
<name>A0A0B0PIR4_GOSAR</name>
<dbReference type="EMBL" id="KN424410">
    <property type="protein sequence ID" value="KHG23271.1"/>
    <property type="molecule type" value="Genomic_DNA"/>
</dbReference>
<evidence type="ECO:0000313" key="2">
    <source>
        <dbReference type="Proteomes" id="UP000032142"/>
    </source>
</evidence>
<protein>
    <submittedName>
        <fullName evidence="1">Uncharacterized protein</fullName>
    </submittedName>
</protein>